<organism evidence="14 15">
    <name type="scientific">Mycolicibacterium helvum</name>
    <dbReference type="NCBI Taxonomy" id="1534349"/>
    <lineage>
        <taxon>Bacteria</taxon>
        <taxon>Bacillati</taxon>
        <taxon>Actinomycetota</taxon>
        <taxon>Actinomycetes</taxon>
        <taxon>Mycobacteriales</taxon>
        <taxon>Mycobacteriaceae</taxon>
        <taxon>Mycolicibacterium</taxon>
    </lineage>
</organism>
<dbReference type="InterPro" id="IPR001638">
    <property type="entry name" value="Solute-binding_3/MltF_N"/>
</dbReference>
<dbReference type="SUPFAM" id="SSF53850">
    <property type="entry name" value="Periplasmic binding protein-like II"/>
    <property type="match status" value="1"/>
</dbReference>
<feature type="transmembrane region" description="Helical" evidence="10">
    <location>
        <begin position="148"/>
        <end position="169"/>
    </location>
</feature>
<protein>
    <recommendedName>
        <fullName evidence="16">ABC transporter substrate-binding protein</fullName>
    </recommendedName>
</protein>
<keyword evidence="4 10" id="KW-1133">Transmembrane helix</keyword>
<dbReference type="SMART" id="SM00062">
    <property type="entry name" value="PBPb"/>
    <property type="match status" value="1"/>
</dbReference>
<name>A0A7I7T460_9MYCO</name>
<evidence type="ECO:0000259" key="13">
    <source>
        <dbReference type="SMART" id="SM00079"/>
    </source>
</evidence>
<dbReference type="InterPro" id="IPR015683">
    <property type="entry name" value="Ionotropic_Glu_rcpt"/>
</dbReference>
<evidence type="ECO:0000256" key="3">
    <source>
        <dbReference type="ARBA" id="ARBA00022692"/>
    </source>
</evidence>
<dbReference type="Gene3D" id="3.40.190.10">
    <property type="entry name" value="Periplasmic binding protein-like II"/>
    <property type="match status" value="3"/>
</dbReference>
<sequence>MSRRCYALVLVAIVVALCGGAPALAPPAAAQERTVSLAVYQMSPFVIENQGQWTGFTIELWEQIAQRLGWKTSYVNVGDVKNQLQAVADGTADIAAGGLSITAEREQRFDFSQPILDAGLQIMVPRGDHSDSTPGLRSFLDLLWSKSMLVWLGAAAVVALIPAHIMWLTERRHPESMVARSYFPGIFQAFAWGFGALAAVPPGEPQNWVGRSLAILWGFAGIIFVALYTANLTANLTVEQIESRIAGPDDLYGKSVATVSNTTSTDYLQDMGIGFTALPTIDDCYQAIEQGTAEAVVFDAPVLRYYVTHRGVGKTEMTGARFHDEDYGVAFRLGSDLRKPVDGALLAIREDGTYQTIYRKWFGSEVHTSGERN</sequence>
<evidence type="ECO:0008006" key="16">
    <source>
        <dbReference type="Google" id="ProtNLM"/>
    </source>
</evidence>
<keyword evidence="9" id="KW-0407">Ion channel</keyword>
<proteinExistence type="predicted"/>
<keyword evidence="8" id="KW-0325">Glycoprotein</keyword>
<evidence type="ECO:0000313" key="14">
    <source>
        <dbReference type="EMBL" id="BBY63249.1"/>
    </source>
</evidence>
<evidence type="ECO:0000313" key="15">
    <source>
        <dbReference type="Proteomes" id="UP000467148"/>
    </source>
</evidence>
<keyword evidence="7" id="KW-0675">Receptor</keyword>
<keyword evidence="15" id="KW-1185">Reference proteome</keyword>
<gene>
    <name evidence="14" type="ORF">MHEL_14920</name>
</gene>
<keyword evidence="11" id="KW-0732">Signal</keyword>
<dbReference type="KEGG" id="mhev:MHEL_14920"/>
<feature type="transmembrane region" description="Helical" evidence="10">
    <location>
        <begin position="212"/>
        <end position="234"/>
    </location>
</feature>
<evidence type="ECO:0000256" key="2">
    <source>
        <dbReference type="ARBA" id="ARBA00022448"/>
    </source>
</evidence>
<feature type="domain" description="Solute-binding protein family 3/N-terminal" evidence="12">
    <location>
        <begin position="34"/>
        <end position="365"/>
    </location>
</feature>
<dbReference type="AlphaFoldDB" id="A0A7I7T460"/>
<keyword evidence="6 10" id="KW-0472">Membrane</keyword>
<evidence type="ECO:0000259" key="12">
    <source>
        <dbReference type="SMART" id="SM00062"/>
    </source>
</evidence>
<comment type="subcellular location">
    <subcellularLocation>
        <location evidence="1">Membrane</location>
        <topology evidence="1">Multi-pass membrane protein</topology>
    </subcellularLocation>
</comment>
<keyword evidence="5" id="KW-0406">Ion transport</keyword>
<dbReference type="Pfam" id="PF00060">
    <property type="entry name" value="Lig_chan"/>
    <property type="match status" value="1"/>
</dbReference>
<evidence type="ECO:0000256" key="4">
    <source>
        <dbReference type="ARBA" id="ARBA00022989"/>
    </source>
</evidence>
<evidence type="ECO:0000256" key="11">
    <source>
        <dbReference type="SAM" id="SignalP"/>
    </source>
</evidence>
<reference evidence="14 15" key="1">
    <citation type="journal article" date="2019" name="Emerg. Microbes Infect.">
        <title>Comprehensive subspecies identification of 175 nontuberculous mycobacteria species based on 7547 genomic profiles.</title>
        <authorList>
            <person name="Matsumoto Y."/>
            <person name="Kinjo T."/>
            <person name="Motooka D."/>
            <person name="Nabeya D."/>
            <person name="Jung N."/>
            <person name="Uechi K."/>
            <person name="Horii T."/>
            <person name="Iida T."/>
            <person name="Fujita J."/>
            <person name="Nakamura S."/>
        </authorList>
    </citation>
    <scope>NUCLEOTIDE SEQUENCE [LARGE SCALE GENOMIC DNA]</scope>
    <source>
        <strain evidence="14 15">JCM 30396</strain>
    </source>
</reference>
<dbReference type="SMART" id="SM00079">
    <property type="entry name" value="PBPe"/>
    <property type="match status" value="1"/>
</dbReference>
<dbReference type="RefSeq" id="WP_163746930.1">
    <property type="nucleotide sequence ID" value="NZ_AP022596.1"/>
</dbReference>
<evidence type="ECO:0000256" key="10">
    <source>
        <dbReference type="SAM" id="Phobius"/>
    </source>
</evidence>
<dbReference type="SUPFAM" id="SSF81324">
    <property type="entry name" value="Voltage-gated potassium channels"/>
    <property type="match status" value="1"/>
</dbReference>
<evidence type="ECO:0000256" key="9">
    <source>
        <dbReference type="ARBA" id="ARBA00023303"/>
    </source>
</evidence>
<evidence type="ECO:0000256" key="8">
    <source>
        <dbReference type="ARBA" id="ARBA00023180"/>
    </source>
</evidence>
<feature type="transmembrane region" description="Helical" evidence="10">
    <location>
        <begin position="181"/>
        <end position="200"/>
    </location>
</feature>
<feature type="chain" id="PRO_5039554270" description="ABC transporter substrate-binding protein" evidence="11">
    <location>
        <begin position="26"/>
        <end position="373"/>
    </location>
</feature>
<dbReference type="InterPro" id="IPR001320">
    <property type="entry name" value="Iontro_rcpt_C"/>
</dbReference>
<dbReference type="PANTHER" id="PTHR18966">
    <property type="entry name" value="IONOTROPIC GLUTAMATE RECEPTOR"/>
    <property type="match status" value="1"/>
</dbReference>
<accession>A0A7I7T460</accession>
<feature type="domain" description="Ionotropic glutamate receptor C-terminal" evidence="13">
    <location>
        <begin position="34"/>
        <end position="364"/>
    </location>
</feature>
<evidence type="ECO:0000256" key="1">
    <source>
        <dbReference type="ARBA" id="ARBA00004141"/>
    </source>
</evidence>
<keyword evidence="3 10" id="KW-0812">Transmembrane</keyword>
<dbReference type="EMBL" id="AP022596">
    <property type="protein sequence ID" value="BBY63249.1"/>
    <property type="molecule type" value="Genomic_DNA"/>
</dbReference>
<evidence type="ECO:0000256" key="7">
    <source>
        <dbReference type="ARBA" id="ARBA00023170"/>
    </source>
</evidence>
<dbReference type="GO" id="GO:0015276">
    <property type="term" value="F:ligand-gated monoatomic ion channel activity"/>
    <property type="evidence" value="ECO:0007669"/>
    <property type="project" value="InterPro"/>
</dbReference>
<keyword evidence="2" id="KW-0813">Transport</keyword>
<evidence type="ECO:0000256" key="6">
    <source>
        <dbReference type="ARBA" id="ARBA00023136"/>
    </source>
</evidence>
<dbReference type="GO" id="GO:0016020">
    <property type="term" value="C:membrane"/>
    <property type="evidence" value="ECO:0007669"/>
    <property type="project" value="UniProtKB-SubCell"/>
</dbReference>
<dbReference type="Pfam" id="PF00497">
    <property type="entry name" value="SBP_bac_3"/>
    <property type="match status" value="1"/>
</dbReference>
<dbReference type="Proteomes" id="UP000467148">
    <property type="component" value="Chromosome"/>
</dbReference>
<feature type="signal peptide" evidence="11">
    <location>
        <begin position="1"/>
        <end position="25"/>
    </location>
</feature>
<evidence type="ECO:0000256" key="5">
    <source>
        <dbReference type="ARBA" id="ARBA00023065"/>
    </source>
</evidence>